<keyword evidence="5 7" id="KW-0808">Transferase</keyword>
<dbReference type="GO" id="GO:0071424">
    <property type="term" value="F:rRNA (cytosine-N4-)-methyltransferase activity"/>
    <property type="evidence" value="ECO:0007669"/>
    <property type="project" value="UniProtKB-UniRule"/>
</dbReference>
<dbReference type="PANTHER" id="PTHR11265:SF0">
    <property type="entry name" value="12S RRNA N4-METHYLCYTIDINE METHYLTRANSFERASE"/>
    <property type="match status" value="1"/>
</dbReference>
<dbReference type="RefSeq" id="WP_169565106.1">
    <property type="nucleotide sequence ID" value="NZ_JAAXYH010000011.1"/>
</dbReference>
<dbReference type="Gene3D" id="1.10.150.170">
    <property type="entry name" value="Putative methyltransferase TM0872, insert domain"/>
    <property type="match status" value="1"/>
</dbReference>
<dbReference type="PIRSF" id="PIRSF004486">
    <property type="entry name" value="MraW"/>
    <property type="match status" value="1"/>
</dbReference>
<keyword evidence="2 7" id="KW-0963">Cytoplasm</keyword>
<evidence type="ECO:0000256" key="5">
    <source>
        <dbReference type="ARBA" id="ARBA00022679"/>
    </source>
</evidence>
<proteinExistence type="inferred from homology"/>
<evidence type="ECO:0000256" key="2">
    <source>
        <dbReference type="ARBA" id="ARBA00022490"/>
    </source>
</evidence>
<gene>
    <name evidence="7 8" type="primary">rsmH</name>
    <name evidence="8" type="ORF">HC757_14565</name>
</gene>
<feature type="binding site" evidence="7">
    <location>
        <position position="55"/>
    </location>
    <ligand>
        <name>S-adenosyl-L-methionine</name>
        <dbReference type="ChEBI" id="CHEBI:59789"/>
    </ligand>
</feature>
<evidence type="ECO:0000256" key="6">
    <source>
        <dbReference type="ARBA" id="ARBA00022691"/>
    </source>
</evidence>
<dbReference type="AlphaFoldDB" id="A0A972JMD1"/>
<reference evidence="8" key="1">
    <citation type="submission" date="2020-04" db="EMBL/GenBank/DDBJ databases">
        <title>Description of Shewanella salipaludis sp. nov., isolated from a salt marsh.</title>
        <authorList>
            <person name="Park S."/>
            <person name="Yoon J.-H."/>
        </authorList>
    </citation>
    <scope>NUCLEOTIDE SEQUENCE</scope>
    <source>
        <strain evidence="8">SHSM-M6</strain>
    </source>
</reference>
<feature type="binding site" evidence="7">
    <location>
        <position position="109"/>
    </location>
    <ligand>
        <name>S-adenosyl-L-methionine</name>
        <dbReference type="ChEBI" id="CHEBI:59789"/>
    </ligand>
</feature>
<dbReference type="EC" id="2.1.1.199" evidence="7"/>
<keyword evidence="6 7" id="KW-0949">S-adenosyl-L-methionine</keyword>
<dbReference type="HAMAP" id="MF_01007">
    <property type="entry name" value="16SrRNA_methyltr_H"/>
    <property type="match status" value="1"/>
</dbReference>
<name>A0A972JMD1_9GAMM</name>
<dbReference type="FunFam" id="1.10.150.170:FF:000001">
    <property type="entry name" value="Ribosomal RNA small subunit methyltransferase H"/>
    <property type="match status" value="1"/>
</dbReference>
<evidence type="ECO:0000256" key="3">
    <source>
        <dbReference type="ARBA" id="ARBA00022552"/>
    </source>
</evidence>
<dbReference type="SUPFAM" id="SSF81799">
    <property type="entry name" value="Putative methyltransferase TM0872, insert domain"/>
    <property type="match status" value="1"/>
</dbReference>
<dbReference type="InterPro" id="IPR029063">
    <property type="entry name" value="SAM-dependent_MTases_sf"/>
</dbReference>
<comment type="similarity">
    <text evidence="1 7">Belongs to the methyltransferase superfamily. RsmH family.</text>
</comment>
<dbReference type="Gene3D" id="3.40.50.150">
    <property type="entry name" value="Vaccinia Virus protein VP39"/>
    <property type="match status" value="1"/>
</dbReference>
<organism evidence="8 9">
    <name type="scientific">Shewanella salipaludis</name>
    <dbReference type="NCBI Taxonomy" id="2723052"/>
    <lineage>
        <taxon>Bacteria</taxon>
        <taxon>Pseudomonadati</taxon>
        <taxon>Pseudomonadota</taxon>
        <taxon>Gammaproteobacteria</taxon>
        <taxon>Alteromonadales</taxon>
        <taxon>Shewanellaceae</taxon>
        <taxon>Shewanella</taxon>
    </lineage>
</organism>
<feature type="binding site" evidence="7">
    <location>
        <begin position="35"/>
        <end position="37"/>
    </location>
    <ligand>
        <name>S-adenosyl-L-methionine</name>
        <dbReference type="ChEBI" id="CHEBI:59789"/>
    </ligand>
</feature>
<keyword evidence="9" id="KW-1185">Reference proteome</keyword>
<evidence type="ECO:0000256" key="7">
    <source>
        <dbReference type="HAMAP-Rule" id="MF_01007"/>
    </source>
</evidence>
<comment type="subcellular location">
    <subcellularLocation>
        <location evidence="7">Cytoplasm</location>
    </subcellularLocation>
</comment>
<keyword evidence="3 7" id="KW-0698">rRNA processing</keyword>
<comment type="function">
    <text evidence="7">Specifically methylates the N4 position of cytidine in position 1402 (C1402) of 16S rRNA.</text>
</comment>
<evidence type="ECO:0000313" key="9">
    <source>
        <dbReference type="Proteomes" id="UP000737113"/>
    </source>
</evidence>
<sequence length="313" mass="34979">MSQEFAHLSVLLQETVAGLNLKPDGIYIDGTFGRGGHSRYLLSQLGPNGRLIAIDRDPQAIAAAEQFADDSRFQIVHGGFGQMADYVAELGLTGKIDGVLLDLGVSSPQLDDAERGFSFLRDGPLDMRMDNSQGETAAQWLARAEIEDMAWVFKTYGEEKNARHIARCIAADRDKTPFLRTKDLAELINRITKNKERNKHPATRVFQAIRIYINSELEQIDQALEGALKVLAPQGRLSVISFHSLEDRMVKRFIRRHSQGESVPHGLPLTEAQINKSRHLLPVGKAMKPSDEEIARNPRARSSVLRVAERLDY</sequence>
<dbReference type="EMBL" id="JAAXYH010000011">
    <property type="protein sequence ID" value="NMH66382.1"/>
    <property type="molecule type" value="Genomic_DNA"/>
</dbReference>
<feature type="binding site" evidence="7">
    <location>
        <position position="102"/>
    </location>
    <ligand>
        <name>S-adenosyl-L-methionine</name>
        <dbReference type="ChEBI" id="CHEBI:59789"/>
    </ligand>
</feature>
<dbReference type="InterPro" id="IPR023397">
    <property type="entry name" value="SAM-dep_MeTrfase_MraW_recog"/>
</dbReference>
<evidence type="ECO:0000313" key="8">
    <source>
        <dbReference type="EMBL" id="NMH66382.1"/>
    </source>
</evidence>
<evidence type="ECO:0000256" key="1">
    <source>
        <dbReference type="ARBA" id="ARBA00010396"/>
    </source>
</evidence>
<protein>
    <recommendedName>
        <fullName evidence="7">Ribosomal RNA small subunit methyltransferase H</fullName>
        <ecNumber evidence="7">2.1.1.199</ecNumber>
    </recommendedName>
    <alternativeName>
        <fullName evidence="7">16S rRNA m(4)C1402 methyltransferase</fullName>
    </alternativeName>
    <alternativeName>
        <fullName evidence="7">rRNA (cytosine-N(4)-)-methyltransferase RsmH</fullName>
    </alternativeName>
</protein>
<dbReference type="Proteomes" id="UP000737113">
    <property type="component" value="Unassembled WGS sequence"/>
</dbReference>
<dbReference type="InterPro" id="IPR002903">
    <property type="entry name" value="RsmH"/>
</dbReference>
<dbReference type="PANTHER" id="PTHR11265">
    <property type="entry name" value="S-ADENOSYL-METHYLTRANSFERASE MRAW"/>
    <property type="match status" value="1"/>
</dbReference>
<feature type="binding site" evidence="7">
    <location>
        <position position="80"/>
    </location>
    <ligand>
        <name>S-adenosyl-L-methionine</name>
        <dbReference type="ChEBI" id="CHEBI:59789"/>
    </ligand>
</feature>
<comment type="catalytic activity">
    <reaction evidence="7">
        <text>cytidine(1402) in 16S rRNA + S-adenosyl-L-methionine = N(4)-methylcytidine(1402) in 16S rRNA + S-adenosyl-L-homocysteine + H(+)</text>
        <dbReference type="Rhea" id="RHEA:42928"/>
        <dbReference type="Rhea" id="RHEA-COMP:10286"/>
        <dbReference type="Rhea" id="RHEA-COMP:10287"/>
        <dbReference type="ChEBI" id="CHEBI:15378"/>
        <dbReference type="ChEBI" id="CHEBI:57856"/>
        <dbReference type="ChEBI" id="CHEBI:59789"/>
        <dbReference type="ChEBI" id="CHEBI:74506"/>
        <dbReference type="ChEBI" id="CHEBI:82748"/>
        <dbReference type="EC" id="2.1.1.199"/>
    </reaction>
</comment>
<keyword evidence="4 7" id="KW-0489">Methyltransferase</keyword>
<accession>A0A972JMD1</accession>
<dbReference type="Pfam" id="PF01795">
    <property type="entry name" value="Methyltransf_5"/>
    <property type="match status" value="1"/>
</dbReference>
<dbReference type="NCBIfam" id="TIGR00006">
    <property type="entry name" value="16S rRNA (cytosine(1402)-N(4))-methyltransferase RsmH"/>
    <property type="match status" value="1"/>
</dbReference>
<comment type="caution">
    <text evidence="8">The sequence shown here is derived from an EMBL/GenBank/DDBJ whole genome shotgun (WGS) entry which is preliminary data.</text>
</comment>
<evidence type="ECO:0000256" key="4">
    <source>
        <dbReference type="ARBA" id="ARBA00022603"/>
    </source>
</evidence>
<dbReference type="GO" id="GO:0005737">
    <property type="term" value="C:cytoplasm"/>
    <property type="evidence" value="ECO:0007669"/>
    <property type="project" value="UniProtKB-SubCell"/>
</dbReference>
<dbReference type="GO" id="GO:0070475">
    <property type="term" value="P:rRNA base methylation"/>
    <property type="evidence" value="ECO:0007669"/>
    <property type="project" value="UniProtKB-UniRule"/>
</dbReference>
<dbReference type="SUPFAM" id="SSF53335">
    <property type="entry name" value="S-adenosyl-L-methionine-dependent methyltransferases"/>
    <property type="match status" value="1"/>
</dbReference>